<keyword evidence="3" id="KW-1185">Reference proteome</keyword>
<comment type="caution">
    <text evidence="2">The sequence shown here is derived from an EMBL/GenBank/DDBJ whole genome shotgun (WGS) entry which is preliminary data.</text>
</comment>
<organism evidence="2 3">
    <name type="scientific">Microvirga terricola</name>
    <dbReference type="NCBI Taxonomy" id="2719797"/>
    <lineage>
        <taxon>Bacteria</taxon>
        <taxon>Pseudomonadati</taxon>
        <taxon>Pseudomonadota</taxon>
        <taxon>Alphaproteobacteria</taxon>
        <taxon>Hyphomicrobiales</taxon>
        <taxon>Methylobacteriaceae</taxon>
        <taxon>Microvirga</taxon>
    </lineage>
</organism>
<protein>
    <recommendedName>
        <fullName evidence="4">Homeodomain-like domain-containing protein</fullName>
    </recommendedName>
</protein>
<proteinExistence type="predicted"/>
<sequence length="180" mass="20097">MPKQPSTTTSDVRRKEKLTHARIATIREMVEGTDRSYKRIGKELGVSASTVSRYATAGEWHRPPGAALPARIARQQAKTTERLWRLTAQRAKNLRDKPVELTQRSLQPLASLTRALGSLNATRPPSPVADEPHCPSEDVPAGRSINELRDELFAHLIRIEEEEAAARELWEGWFDDGAGI</sequence>
<dbReference type="Proteomes" id="UP000707352">
    <property type="component" value="Unassembled WGS sequence"/>
</dbReference>
<evidence type="ECO:0000313" key="3">
    <source>
        <dbReference type="Proteomes" id="UP000707352"/>
    </source>
</evidence>
<evidence type="ECO:0000313" key="2">
    <source>
        <dbReference type="EMBL" id="NIX76676.1"/>
    </source>
</evidence>
<dbReference type="EMBL" id="JAATJS010000003">
    <property type="protein sequence ID" value="NIX76676.1"/>
    <property type="molecule type" value="Genomic_DNA"/>
</dbReference>
<evidence type="ECO:0000256" key="1">
    <source>
        <dbReference type="SAM" id="MobiDB-lite"/>
    </source>
</evidence>
<name>A0ABX0VBE4_9HYPH</name>
<accession>A0ABX0VBE4</accession>
<gene>
    <name evidence="2" type="ORF">HB375_08620</name>
</gene>
<dbReference type="RefSeq" id="WP_167672596.1">
    <property type="nucleotide sequence ID" value="NZ_JAATJS010000003.1"/>
</dbReference>
<reference evidence="2 3" key="1">
    <citation type="submission" date="2020-03" db="EMBL/GenBank/DDBJ databases">
        <title>The genome sequence of Microvirga sp. c23x22.</title>
        <authorList>
            <person name="Zhang X."/>
        </authorList>
    </citation>
    <scope>NUCLEOTIDE SEQUENCE [LARGE SCALE GENOMIC DNA]</scope>
    <source>
        <strain evidence="3">c23x22</strain>
    </source>
</reference>
<evidence type="ECO:0008006" key="4">
    <source>
        <dbReference type="Google" id="ProtNLM"/>
    </source>
</evidence>
<feature type="compositionally biased region" description="Polar residues" evidence="1">
    <location>
        <begin position="1"/>
        <end position="10"/>
    </location>
</feature>
<feature type="region of interest" description="Disordered" evidence="1">
    <location>
        <begin position="1"/>
        <end position="20"/>
    </location>
</feature>